<evidence type="ECO:0000313" key="3">
    <source>
        <dbReference type="EMBL" id="GGE98102.1"/>
    </source>
</evidence>
<evidence type="ECO:0000313" key="4">
    <source>
        <dbReference type="Proteomes" id="UP000632273"/>
    </source>
</evidence>
<dbReference type="Proteomes" id="UP000632273">
    <property type="component" value="Unassembled WGS sequence"/>
</dbReference>
<dbReference type="PIRSF" id="PIRSF018266">
    <property type="entry name" value="FecR"/>
    <property type="match status" value="1"/>
</dbReference>
<dbReference type="InterPro" id="IPR032508">
    <property type="entry name" value="FecR_C"/>
</dbReference>
<reference evidence="4" key="1">
    <citation type="journal article" date="2019" name="Int. J. Syst. Evol. Microbiol.">
        <title>The Global Catalogue of Microorganisms (GCM) 10K type strain sequencing project: providing services to taxonomists for standard genome sequencing and annotation.</title>
        <authorList>
            <consortium name="The Broad Institute Genomics Platform"/>
            <consortium name="The Broad Institute Genome Sequencing Center for Infectious Disease"/>
            <person name="Wu L."/>
            <person name="Ma J."/>
        </authorList>
    </citation>
    <scope>NUCLEOTIDE SEQUENCE [LARGE SCALE GENOMIC DNA]</scope>
    <source>
        <strain evidence="4">CGMCC 1.15197</strain>
    </source>
</reference>
<dbReference type="Pfam" id="PF16344">
    <property type="entry name" value="FecR_C"/>
    <property type="match status" value="1"/>
</dbReference>
<evidence type="ECO:0008006" key="5">
    <source>
        <dbReference type="Google" id="ProtNLM"/>
    </source>
</evidence>
<gene>
    <name evidence="3" type="ORF">GCM10011383_06130</name>
</gene>
<protein>
    <recommendedName>
        <fullName evidence="5">FecR family protein</fullName>
    </recommendedName>
</protein>
<comment type="caution">
    <text evidence="3">The sequence shown here is derived from an EMBL/GenBank/DDBJ whole genome shotgun (WGS) entry which is preliminary data.</text>
</comment>
<sequence length="370" mass="41398">MPDYLHFVAEDFAQDDFFVRWVLLPDAETETFWQNWLSTYAFRRDEVEAARHLVLALHQLPQVRLAAGEKMALKQRIFDEIEAQEQTAQAPVVRTLRRATWQWAAAVLLLGLLVGGWQLWQARQIKPAISYLAQVKAQTADSLREVANNTNDTHLVALPDGSTVLLRPRSRLAFPTRFEGLSRTVYLDGAAFFEVAKNPSRPFFVNTAHLVTKVLGTSFEVQARSAAPRVVVTVKTGRVSVYPQNSEGALAQSRTRKLEGFVLVPNQQATYRLADQKLLRTLLPQPSLQAVANRAVFEYIETPLSEVFTQLEQAYGVHIVYDEAVLGNCPLTASFTDEPLFEKLGLICKAVQANYEVLDAQIVVTGAGCK</sequence>
<feature type="domain" description="Protein FecR C-terminal" evidence="2">
    <location>
        <begin position="300"/>
        <end position="364"/>
    </location>
</feature>
<dbReference type="RefSeq" id="WP_188810796.1">
    <property type="nucleotide sequence ID" value="NZ_BMHT01000001.1"/>
</dbReference>
<feature type="domain" description="FecR protein" evidence="1">
    <location>
        <begin position="152"/>
        <end position="239"/>
    </location>
</feature>
<dbReference type="Gene3D" id="3.55.50.30">
    <property type="match status" value="1"/>
</dbReference>
<name>A0ABQ1TL62_9BACT</name>
<dbReference type="Gene3D" id="2.60.120.1440">
    <property type="match status" value="1"/>
</dbReference>
<dbReference type="EMBL" id="BMHT01000001">
    <property type="protein sequence ID" value="GGE98102.1"/>
    <property type="molecule type" value="Genomic_DNA"/>
</dbReference>
<dbReference type="PANTHER" id="PTHR30273">
    <property type="entry name" value="PERIPLASMIC SIGNAL SENSOR AND SIGMA FACTOR ACTIVATOR FECR-RELATED"/>
    <property type="match status" value="1"/>
</dbReference>
<dbReference type="Pfam" id="PF04773">
    <property type="entry name" value="FecR"/>
    <property type="match status" value="1"/>
</dbReference>
<proteinExistence type="predicted"/>
<evidence type="ECO:0000259" key="1">
    <source>
        <dbReference type="Pfam" id="PF04773"/>
    </source>
</evidence>
<dbReference type="InterPro" id="IPR012373">
    <property type="entry name" value="Ferrdict_sens_TM"/>
</dbReference>
<organism evidence="3 4">
    <name type="scientific">Hymenobacter cavernae</name>
    <dbReference type="NCBI Taxonomy" id="2044852"/>
    <lineage>
        <taxon>Bacteria</taxon>
        <taxon>Pseudomonadati</taxon>
        <taxon>Bacteroidota</taxon>
        <taxon>Cytophagia</taxon>
        <taxon>Cytophagales</taxon>
        <taxon>Hymenobacteraceae</taxon>
        <taxon>Hymenobacter</taxon>
    </lineage>
</organism>
<dbReference type="InterPro" id="IPR006860">
    <property type="entry name" value="FecR"/>
</dbReference>
<keyword evidence="4" id="KW-1185">Reference proteome</keyword>
<accession>A0ABQ1TL62</accession>
<evidence type="ECO:0000259" key="2">
    <source>
        <dbReference type="Pfam" id="PF16344"/>
    </source>
</evidence>
<dbReference type="PANTHER" id="PTHR30273:SF2">
    <property type="entry name" value="PROTEIN FECR"/>
    <property type="match status" value="1"/>
</dbReference>